<name>A0A8A1M3H4_AJECA</name>
<feature type="non-terminal residue" evidence="1">
    <location>
        <position position="1"/>
    </location>
</feature>
<organism evidence="1 2">
    <name type="scientific">Ajellomyces capsulatus</name>
    <name type="common">Darling's disease fungus</name>
    <name type="synonym">Histoplasma capsulatum</name>
    <dbReference type="NCBI Taxonomy" id="5037"/>
    <lineage>
        <taxon>Eukaryota</taxon>
        <taxon>Fungi</taxon>
        <taxon>Dikarya</taxon>
        <taxon>Ascomycota</taxon>
        <taxon>Pezizomycotina</taxon>
        <taxon>Eurotiomycetes</taxon>
        <taxon>Eurotiomycetidae</taxon>
        <taxon>Onygenales</taxon>
        <taxon>Ajellomycetaceae</taxon>
        <taxon>Histoplasma</taxon>
    </lineage>
</organism>
<evidence type="ECO:0000313" key="1">
    <source>
        <dbReference type="EMBL" id="QSS58727.1"/>
    </source>
</evidence>
<proteinExistence type="predicted"/>
<dbReference type="EMBL" id="CP069109">
    <property type="protein sequence ID" value="QSS58727.1"/>
    <property type="molecule type" value="Genomic_DNA"/>
</dbReference>
<evidence type="ECO:0000313" key="2">
    <source>
        <dbReference type="Proteomes" id="UP000663671"/>
    </source>
</evidence>
<dbReference type="AlphaFoldDB" id="A0A8A1M3H4"/>
<sequence length="26" mass="2942">VSNPFYNHANMASFRKEGRGCEAIKD</sequence>
<protein>
    <submittedName>
        <fullName evidence="1">CTLH domain-containing protein</fullName>
    </submittedName>
</protein>
<dbReference type="Proteomes" id="UP000663671">
    <property type="component" value="Chromosome 2"/>
</dbReference>
<dbReference type="VEuPathDB" id="FungiDB:I7I51_08156"/>
<gene>
    <name evidence="1" type="ORF">I7I51_08156</name>
</gene>
<accession>A0A8A1M3H4</accession>
<reference evidence="1" key="1">
    <citation type="submission" date="2021-01" db="EMBL/GenBank/DDBJ databases">
        <title>Chromosome-level genome assembly of a human fungal pathogen reveals clustering of transcriptionally co-regulated genes.</title>
        <authorList>
            <person name="Voorhies M."/>
            <person name="Cohen S."/>
            <person name="Shea T.P."/>
            <person name="Petrus S."/>
            <person name="Munoz J.F."/>
            <person name="Poplawski S."/>
            <person name="Goldman W.E."/>
            <person name="Michael T."/>
            <person name="Cuomo C.A."/>
            <person name="Sil A."/>
            <person name="Beyhan S."/>
        </authorList>
    </citation>
    <scope>NUCLEOTIDE SEQUENCE</scope>
    <source>
        <strain evidence="1">WU24</strain>
    </source>
</reference>